<evidence type="ECO:0000259" key="6">
    <source>
        <dbReference type="PROSITE" id="PS50178"/>
    </source>
</evidence>
<evidence type="ECO:0000256" key="5">
    <source>
        <dbReference type="SAM" id="MobiDB-lite"/>
    </source>
</evidence>
<comment type="caution">
    <text evidence="7">The sequence shown here is derived from an EMBL/GenBank/DDBJ whole genome shotgun (WGS) entry which is preliminary data.</text>
</comment>
<dbReference type="GO" id="GO:0008270">
    <property type="term" value="F:zinc ion binding"/>
    <property type="evidence" value="ECO:0007669"/>
    <property type="project" value="UniProtKB-KW"/>
</dbReference>
<evidence type="ECO:0000256" key="3">
    <source>
        <dbReference type="ARBA" id="ARBA00022833"/>
    </source>
</evidence>
<dbReference type="GO" id="GO:0031901">
    <property type="term" value="C:early endosome membrane"/>
    <property type="evidence" value="ECO:0007669"/>
    <property type="project" value="TreeGrafter"/>
</dbReference>
<reference evidence="7" key="1">
    <citation type="submission" date="2023-06" db="EMBL/GenBank/DDBJ databases">
        <authorList>
            <person name="Delattre M."/>
        </authorList>
    </citation>
    <scope>NUCLEOTIDE SEQUENCE</scope>
    <source>
        <strain evidence="7">AF72</strain>
    </source>
</reference>
<evidence type="ECO:0000313" key="7">
    <source>
        <dbReference type="EMBL" id="CAJ0576520.1"/>
    </source>
</evidence>
<dbReference type="Gene3D" id="3.30.40.10">
    <property type="entry name" value="Zinc/RING finger domain, C3HC4 (zinc finger)"/>
    <property type="match status" value="1"/>
</dbReference>
<dbReference type="PROSITE" id="PS50178">
    <property type="entry name" value="ZF_FYVE"/>
    <property type="match status" value="1"/>
</dbReference>
<feature type="region of interest" description="Disordered" evidence="5">
    <location>
        <begin position="105"/>
        <end position="163"/>
    </location>
</feature>
<dbReference type="InterPro" id="IPR011011">
    <property type="entry name" value="Znf_FYVE_PHD"/>
</dbReference>
<feature type="region of interest" description="Disordered" evidence="5">
    <location>
        <begin position="1"/>
        <end position="84"/>
    </location>
</feature>
<protein>
    <recommendedName>
        <fullName evidence="6">FYVE-type domain-containing protein</fullName>
    </recommendedName>
</protein>
<dbReference type="InterPro" id="IPR013083">
    <property type="entry name" value="Znf_RING/FYVE/PHD"/>
</dbReference>
<accession>A0AA36CYB6</accession>
<feature type="compositionally biased region" description="Acidic residues" evidence="5">
    <location>
        <begin position="355"/>
        <end position="367"/>
    </location>
</feature>
<dbReference type="SMART" id="SM01421">
    <property type="entry name" value="DUF3480"/>
    <property type="match status" value="1"/>
</dbReference>
<dbReference type="Pfam" id="PF11979">
    <property type="entry name" value="SARA_C"/>
    <property type="match status" value="1"/>
</dbReference>
<evidence type="ECO:0000256" key="4">
    <source>
        <dbReference type="PROSITE-ProRule" id="PRU00091"/>
    </source>
</evidence>
<gene>
    <name evidence="7" type="ORF">MSPICULIGERA_LOCUS14811</name>
</gene>
<keyword evidence="1" id="KW-0479">Metal-binding</keyword>
<feature type="compositionally biased region" description="Polar residues" evidence="5">
    <location>
        <begin position="20"/>
        <end position="34"/>
    </location>
</feature>
<dbReference type="SUPFAM" id="SSF57903">
    <property type="entry name" value="FYVE/PHD zinc finger"/>
    <property type="match status" value="1"/>
</dbReference>
<sequence length="1152" mass="127557">MDAMPSMDDLLDEAEDEIRSPNTTYHSAFSSFSPFQKADESLSPTYSGNRTPEEGDPEFEGIEKERPESGTPRTIRARTFQQSEQIKEMVIELLERTQDVEEELVIETPGARDLVESPSPGPSLSPEPEDSEENINPEVETPRKKNLLFTTASKNDAPNEEDEFEEALRYLGIEEKDEGAEEVDPSQPLAAASSQKEAFGDYADVPAVQVAAPEIIISRAEDDEECSLVLESSEKEYISTWARGFVENLIDTSINNFTKLGNCQKSPEVRAIEELVDEMVSLALTEVTGKRNSIEEPATPNRGSRKRSEDPGDSAPPEKVEKSTDDIKETILAMEAGHGVVQAKERDEAVAEGSENQEEEQEEEEEAHAEQAIEVAEAPSSPAHSAEAMPTVRGRFEDQVIAVVHDLDQESDRMLLTESELLLGKVKPFWIPDADCMVCMLCSAKFTLLVRRHHCRACGRVLCAACCNEKASLAYLGDDEKKNKQRVCQPCLSMLDRIKAYEDRQELVEFEENPSTTRTRSVLKSRPIDVEGVEEGDGIGPSTSSLPNSYPEGMSVERKRSVVFRDGSRPGEHSGDATEQTVLKAKKKSGRKRVHVTQKLASIKIEEEMASYLPAEWSGPFIVRNADGTVARQTNDELIERLKQKSSVEVFLKRNLQCVVQFADHPTKPDTEICGVSSKGFFAIGVDEIVYIWELNEEPIDYSVPLGVLARFAEVDLSCLEDGGSGIRPMTGRLPALHSCSDPTQSSQCATHILFYRPSRKEAKTISITWPQSPYVIGISIHPDELVWALAHPNRLLLRMGLDQSWYPYPVINSVGLLPVFGKNTNNTVIKMFTDFREWAFRMEQISGSTVVLKGTETSIRIPRAAREQIKTLVQGNARMMAWQCGLASEADSQLVCVDDGGLLTTQLLARGHTRAVTGASFVIFDSGLKSADDVFQITIVEDGVTIRMSGDSLEKLADALKVGEDWEAISPKGAGVVRVQWVDAEYFLNDDSVSNLVSPIDGRYMGGHFQYGLSLTRALSTSIQVCASPEYAVRLSHVFHVGDDRIAPDDEAKVFSVAEMLAREATKHLDSFVQPLTSIGQMSVAIRLEVCDQDVSMDIAPWEGLEQQRDQYVSSMDQLVPILYGLLEYIPGGLNLEIHLAIVSARDPFEN</sequence>
<dbReference type="SMART" id="SM00064">
    <property type="entry name" value="FYVE"/>
    <property type="match status" value="1"/>
</dbReference>
<dbReference type="PANTHER" id="PTHR46319">
    <property type="entry name" value="ZINC FINGER FYVE DOMAIN-CONTAINING PROTEIN"/>
    <property type="match status" value="1"/>
</dbReference>
<dbReference type="EMBL" id="CATQJA010002644">
    <property type="protein sequence ID" value="CAJ0576520.1"/>
    <property type="molecule type" value="Genomic_DNA"/>
</dbReference>
<evidence type="ECO:0000256" key="1">
    <source>
        <dbReference type="ARBA" id="ARBA00022723"/>
    </source>
</evidence>
<dbReference type="PANTHER" id="PTHR46319:SF3">
    <property type="entry name" value="ZINC FINGER FYVE DOMAIN-CONTAINING PROTEIN"/>
    <property type="match status" value="1"/>
</dbReference>
<keyword evidence="3" id="KW-0862">Zinc</keyword>
<feature type="domain" description="FYVE-type" evidence="6">
    <location>
        <begin position="433"/>
        <end position="496"/>
    </location>
</feature>
<dbReference type="InterPro" id="IPR017455">
    <property type="entry name" value="Znf_FYVE-rel"/>
</dbReference>
<feature type="compositionally biased region" description="Basic and acidic residues" evidence="5">
    <location>
        <begin position="306"/>
        <end position="325"/>
    </location>
</feature>
<evidence type="ECO:0000256" key="2">
    <source>
        <dbReference type="ARBA" id="ARBA00022771"/>
    </source>
</evidence>
<dbReference type="InterPro" id="IPR000306">
    <property type="entry name" value="Znf_FYVE"/>
</dbReference>
<dbReference type="CDD" id="cd15729">
    <property type="entry name" value="FYVE_endofin"/>
    <property type="match status" value="1"/>
</dbReference>
<dbReference type="AlphaFoldDB" id="A0AA36CYB6"/>
<evidence type="ECO:0000313" key="8">
    <source>
        <dbReference type="Proteomes" id="UP001177023"/>
    </source>
</evidence>
<feature type="non-terminal residue" evidence="7">
    <location>
        <position position="1152"/>
    </location>
</feature>
<dbReference type="Gene3D" id="3.30.1360.220">
    <property type="entry name" value="Domain of unknown function (DUF3480), N-terminal subdomain"/>
    <property type="match status" value="1"/>
</dbReference>
<dbReference type="FunFam" id="3.30.40.10:FF:000084">
    <property type="entry name" value="Zinc finger, FYVE domain-containing 9b"/>
    <property type="match status" value="1"/>
</dbReference>
<dbReference type="Proteomes" id="UP001177023">
    <property type="component" value="Unassembled WGS sequence"/>
</dbReference>
<dbReference type="Pfam" id="PF01363">
    <property type="entry name" value="FYVE"/>
    <property type="match status" value="1"/>
</dbReference>
<dbReference type="InterPro" id="IPR022557">
    <property type="entry name" value="SARA-like_C"/>
</dbReference>
<feature type="region of interest" description="Disordered" evidence="5">
    <location>
        <begin position="532"/>
        <end position="553"/>
    </location>
</feature>
<proteinExistence type="predicted"/>
<feature type="region of interest" description="Disordered" evidence="5">
    <location>
        <begin position="337"/>
        <end position="370"/>
    </location>
</feature>
<dbReference type="Gene3D" id="3.30.500.40">
    <property type="match status" value="1"/>
</dbReference>
<feature type="region of interest" description="Disordered" evidence="5">
    <location>
        <begin position="290"/>
        <end position="325"/>
    </location>
</feature>
<name>A0AA36CYB6_9BILA</name>
<keyword evidence="8" id="KW-1185">Reference proteome</keyword>
<organism evidence="7 8">
    <name type="scientific">Mesorhabditis spiculigera</name>
    <dbReference type="NCBI Taxonomy" id="96644"/>
    <lineage>
        <taxon>Eukaryota</taxon>
        <taxon>Metazoa</taxon>
        <taxon>Ecdysozoa</taxon>
        <taxon>Nematoda</taxon>
        <taxon>Chromadorea</taxon>
        <taxon>Rhabditida</taxon>
        <taxon>Rhabditina</taxon>
        <taxon>Rhabditomorpha</taxon>
        <taxon>Rhabditoidea</taxon>
        <taxon>Rhabditidae</taxon>
        <taxon>Mesorhabditinae</taxon>
        <taxon>Mesorhabditis</taxon>
    </lineage>
</organism>
<keyword evidence="2 4" id="KW-0863">Zinc-finger</keyword>
<dbReference type="GO" id="GO:0016197">
    <property type="term" value="P:endosomal transport"/>
    <property type="evidence" value="ECO:0007669"/>
    <property type="project" value="TreeGrafter"/>
</dbReference>